<protein>
    <submittedName>
        <fullName evidence="1">Uncharacterized protein</fullName>
    </submittedName>
</protein>
<name>A0A7J7FYV5_CAMSI</name>
<keyword evidence="2" id="KW-1185">Reference proteome</keyword>
<dbReference type="AlphaFoldDB" id="A0A7J7FYV5"/>
<dbReference type="EMBL" id="JACBKZ010000014">
    <property type="protein sequence ID" value="KAF5933365.1"/>
    <property type="molecule type" value="Genomic_DNA"/>
</dbReference>
<reference evidence="2" key="1">
    <citation type="journal article" date="2020" name="Nat. Commun.">
        <title>Genome assembly of wild tea tree DASZ reveals pedigree and selection history of tea varieties.</title>
        <authorList>
            <person name="Zhang W."/>
            <person name="Zhang Y."/>
            <person name="Qiu H."/>
            <person name="Guo Y."/>
            <person name="Wan H."/>
            <person name="Zhang X."/>
            <person name="Scossa F."/>
            <person name="Alseekh S."/>
            <person name="Zhang Q."/>
            <person name="Wang P."/>
            <person name="Xu L."/>
            <person name="Schmidt M.H."/>
            <person name="Jia X."/>
            <person name="Li D."/>
            <person name="Zhu A."/>
            <person name="Guo F."/>
            <person name="Chen W."/>
            <person name="Ni D."/>
            <person name="Usadel B."/>
            <person name="Fernie A.R."/>
            <person name="Wen W."/>
        </authorList>
    </citation>
    <scope>NUCLEOTIDE SEQUENCE [LARGE SCALE GENOMIC DNA]</scope>
    <source>
        <strain evidence="2">cv. G240</strain>
    </source>
</reference>
<reference evidence="1 2" key="2">
    <citation type="submission" date="2020-07" db="EMBL/GenBank/DDBJ databases">
        <title>Genome assembly of wild tea tree DASZ reveals pedigree and selection history of tea varieties.</title>
        <authorList>
            <person name="Zhang W."/>
        </authorList>
    </citation>
    <scope>NUCLEOTIDE SEQUENCE [LARGE SCALE GENOMIC DNA]</scope>
    <source>
        <strain evidence="2">cv. G240</strain>
        <tissue evidence="1">Leaf</tissue>
    </source>
</reference>
<evidence type="ECO:0000313" key="1">
    <source>
        <dbReference type="EMBL" id="KAF5933365.1"/>
    </source>
</evidence>
<comment type="caution">
    <text evidence="1">The sequence shown here is derived from an EMBL/GenBank/DDBJ whole genome shotgun (WGS) entry which is preliminary data.</text>
</comment>
<dbReference type="Proteomes" id="UP000593564">
    <property type="component" value="Unassembled WGS sequence"/>
</dbReference>
<organism evidence="1 2">
    <name type="scientific">Camellia sinensis</name>
    <name type="common">Tea plant</name>
    <name type="synonym">Thea sinensis</name>
    <dbReference type="NCBI Taxonomy" id="4442"/>
    <lineage>
        <taxon>Eukaryota</taxon>
        <taxon>Viridiplantae</taxon>
        <taxon>Streptophyta</taxon>
        <taxon>Embryophyta</taxon>
        <taxon>Tracheophyta</taxon>
        <taxon>Spermatophyta</taxon>
        <taxon>Magnoliopsida</taxon>
        <taxon>eudicotyledons</taxon>
        <taxon>Gunneridae</taxon>
        <taxon>Pentapetalae</taxon>
        <taxon>asterids</taxon>
        <taxon>Ericales</taxon>
        <taxon>Theaceae</taxon>
        <taxon>Camellia</taxon>
    </lineage>
</organism>
<evidence type="ECO:0000313" key="2">
    <source>
        <dbReference type="Proteomes" id="UP000593564"/>
    </source>
</evidence>
<accession>A0A7J7FYV5</accession>
<sequence length="310" mass="35029">MVLSKPVSLLRLAVQLLLDFEGLHRDEVGVLDSLEEVDRTKCCNYRAKFSYSLTSALRSRSFGKSKVVDRATPTSMSVALSPTLTGFSSMVKVIIWKELPVARDDEIIVPSALVGIKEIGDEFVFRRPQLKDFSEENIEREPKSTLYEGYNWERHRVVLGHDGVLLPGQPKSLTISYNDSYFFSVILHWIWMTQAIDLWISKDDALTRPNFWTKAPYSCSSTSQFQLKIGVVVGIVESSQTVTVKEFEPEALVESGVAHQKDNSARKSMCKIKQVLTERDIEEPDSSRNTQTSNIILSREPLSANLFTQC</sequence>
<proteinExistence type="predicted"/>
<gene>
    <name evidence="1" type="ORF">HYC85_029536</name>
</gene>